<dbReference type="Pfam" id="PF00912">
    <property type="entry name" value="Transgly"/>
    <property type="match status" value="1"/>
</dbReference>
<keyword evidence="7" id="KW-0808">Transferase</keyword>
<dbReference type="InterPro" id="IPR001264">
    <property type="entry name" value="Glyco_trans_51"/>
</dbReference>
<dbReference type="SUPFAM" id="SSF56601">
    <property type="entry name" value="beta-lactamase/transpeptidase-like"/>
    <property type="match status" value="1"/>
</dbReference>
<dbReference type="Gene3D" id="1.10.3810.10">
    <property type="entry name" value="Biosynthetic peptidoglycan transglycosylase-like"/>
    <property type="match status" value="1"/>
</dbReference>
<dbReference type="GO" id="GO:0008658">
    <property type="term" value="F:penicillin binding"/>
    <property type="evidence" value="ECO:0007669"/>
    <property type="project" value="InterPro"/>
</dbReference>
<feature type="domain" description="Glycosyl transferase family 51" evidence="13">
    <location>
        <begin position="77"/>
        <end position="244"/>
    </location>
</feature>
<keyword evidence="8" id="KW-0378">Hydrolase</keyword>
<dbReference type="STRING" id="1612308.SAMN05444581_10323"/>
<evidence type="ECO:0000256" key="11">
    <source>
        <dbReference type="ARBA" id="ARBA00049902"/>
    </source>
</evidence>
<dbReference type="AlphaFoldDB" id="A0A1I3XCB8"/>
<feature type="domain" description="Penicillin-binding protein transpeptidase" evidence="12">
    <location>
        <begin position="321"/>
        <end position="538"/>
    </location>
</feature>
<dbReference type="NCBIfam" id="TIGR02073">
    <property type="entry name" value="PBP_1c"/>
    <property type="match status" value="1"/>
</dbReference>
<evidence type="ECO:0000313" key="15">
    <source>
        <dbReference type="EMBL" id="SFK17134.1"/>
    </source>
</evidence>
<proteinExistence type="inferred from homology"/>
<evidence type="ECO:0000256" key="8">
    <source>
        <dbReference type="ARBA" id="ARBA00022801"/>
    </source>
</evidence>
<evidence type="ECO:0000256" key="7">
    <source>
        <dbReference type="ARBA" id="ARBA00022679"/>
    </source>
</evidence>
<reference evidence="15 16" key="1">
    <citation type="submission" date="2016-10" db="EMBL/GenBank/DDBJ databases">
        <authorList>
            <person name="de Groot N.N."/>
        </authorList>
    </citation>
    <scope>NUCLEOTIDE SEQUENCE [LARGE SCALE GENOMIC DNA]</scope>
    <source>
        <strain evidence="15 16">NE2</strain>
    </source>
</reference>
<name>A0A1I3XCB8_9HYPH</name>
<comment type="catalytic activity">
    <reaction evidence="11">
        <text>[GlcNAc-(1-&gt;4)-Mur2Ac(oyl-L-Ala-gamma-D-Glu-L-Lys-D-Ala-D-Ala)](n)-di-trans,octa-cis-undecaprenyl diphosphate + beta-D-GlcNAc-(1-&gt;4)-Mur2Ac(oyl-L-Ala-gamma-D-Glu-L-Lys-D-Ala-D-Ala)-di-trans,octa-cis-undecaprenyl diphosphate = [GlcNAc-(1-&gt;4)-Mur2Ac(oyl-L-Ala-gamma-D-Glu-L-Lys-D-Ala-D-Ala)](n+1)-di-trans,octa-cis-undecaprenyl diphosphate + di-trans,octa-cis-undecaprenyl diphosphate + H(+)</text>
        <dbReference type="Rhea" id="RHEA:23708"/>
        <dbReference type="Rhea" id="RHEA-COMP:9602"/>
        <dbReference type="Rhea" id="RHEA-COMP:9603"/>
        <dbReference type="ChEBI" id="CHEBI:15378"/>
        <dbReference type="ChEBI" id="CHEBI:58405"/>
        <dbReference type="ChEBI" id="CHEBI:60033"/>
        <dbReference type="ChEBI" id="CHEBI:78435"/>
        <dbReference type="EC" id="2.4.99.28"/>
    </reaction>
</comment>
<comment type="pathway">
    <text evidence="1">Cell wall biogenesis; peptidoglycan biosynthesis.</text>
</comment>
<dbReference type="InterPro" id="IPR023346">
    <property type="entry name" value="Lysozyme-like_dom_sf"/>
</dbReference>
<evidence type="ECO:0000256" key="2">
    <source>
        <dbReference type="ARBA" id="ARBA00007090"/>
    </source>
</evidence>
<dbReference type="InterPro" id="IPR011815">
    <property type="entry name" value="PBP_1c"/>
</dbReference>
<dbReference type="GO" id="GO:0030288">
    <property type="term" value="C:outer membrane-bounded periplasmic space"/>
    <property type="evidence" value="ECO:0007669"/>
    <property type="project" value="TreeGrafter"/>
</dbReference>
<dbReference type="OrthoDB" id="9766909at2"/>
<evidence type="ECO:0000256" key="6">
    <source>
        <dbReference type="ARBA" id="ARBA00022676"/>
    </source>
</evidence>
<evidence type="ECO:0000313" key="16">
    <source>
        <dbReference type="Proteomes" id="UP000198755"/>
    </source>
</evidence>
<dbReference type="InterPro" id="IPR050396">
    <property type="entry name" value="Glycosyltr_51/Transpeptidase"/>
</dbReference>
<dbReference type="Pfam" id="PF00905">
    <property type="entry name" value="Transpeptidase"/>
    <property type="match status" value="1"/>
</dbReference>
<protein>
    <recommendedName>
        <fullName evidence="10">peptidoglycan glycosyltransferase</fullName>
        <ecNumber evidence="10">2.4.99.28</ecNumber>
    </recommendedName>
</protein>
<accession>A0A1I3XCB8</accession>
<dbReference type="InterPro" id="IPR001460">
    <property type="entry name" value="PCN-bd_Tpept"/>
</dbReference>
<evidence type="ECO:0000256" key="10">
    <source>
        <dbReference type="ARBA" id="ARBA00044770"/>
    </source>
</evidence>
<feature type="domain" description="Penicillin-binding C-terminal" evidence="14">
    <location>
        <begin position="623"/>
        <end position="705"/>
    </location>
</feature>
<dbReference type="InterPro" id="IPR036950">
    <property type="entry name" value="PBP_transglycosylase"/>
</dbReference>
<dbReference type="GO" id="GO:0008955">
    <property type="term" value="F:peptidoglycan glycosyltransferase activity"/>
    <property type="evidence" value="ECO:0007669"/>
    <property type="project" value="UniProtKB-EC"/>
</dbReference>
<dbReference type="PANTHER" id="PTHR32282:SF15">
    <property type="entry name" value="PENICILLIN-BINDING PROTEIN 1C"/>
    <property type="match status" value="1"/>
</dbReference>
<comment type="similarity">
    <text evidence="3">In the N-terminal section; belongs to the glycosyltransferase 51 family.</text>
</comment>
<dbReference type="Gene3D" id="3.40.710.10">
    <property type="entry name" value="DD-peptidase/beta-lactamase superfamily"/>
    <property type="match status" value="1"/>
</dbReference>
<keyword evidence="9" id="KW-0511">Multifunctional enzyme</keyword>
<evidence type="ECO:0000256" key="5">
    <source>
        <dbReference type="ARBA" id="ARBA00022670"/>
    </source>
</evidence>
<dbReference type="SUPFAM" id="SSF53955">
    <property type="entry name" value="Lysozyme-like"/>
    <property type="match status" value="1"/>
</dbReference>
<evidence type="ECO:0000259" key="13">
    <source>
        <dbReference type="Pfam" id="PF00912"/>
    </source>
</evidence>
<organism evidence="15 16">
    <name type="scientific">Methylocapsa palsarum</name>
    <dbReference type="NCBI Taxonomy" id="1612308"/>
    <lineage>
        <taxon>Bacteria</taxon>
        <taxon>Pseudomonadati</taxon>
        <taxon>Pseudomonadota</taxon>
        <taxon>Alphaproteobacteria</taxon>
        <taxon>Hyphomicrobiales</taxon>
        <taxon>Beijerinckiaceae</taxon>
        <taxon>Methylocapsa</taxon>
    </lineage>
</organism>
<dbReference type="InterPro" id="IPR012338">
    <property type="entry name" value="Beta-lactam/transpept-like"/>
</dbReference>
<sequence>MTHDQAVTDERGRMKVRSHRRFALAALALALAGLAVPAAWLNYRRSLGPLDLSAPRHGSAVVVDRNGRLLRAFTTNEGRWRLPALRAEVDPRFIAMLIAYEDQRFTEHHGVDVLALHRAAAQWIGHGRIVSGGSTLTMQVARLLEPREERSLGAKLGQIVRAVEIEQRVGKAGVIDLYLSLAPYGGNLEGIRAASLAYFGKEPKRLSISEAALLVALPQSPETRRPDRFPGAARAARNLVLDRVRAHGLISAAECELAKLDAVSTLRRAFPTLAPHASEAAIRRAPGQQIHRLTLDARLQASFETLAKESAQRVGPKLSAAILAIDNASGEVLAHVGSADYFSQEGAGSIDMTAAIRSPGSTLKPFIYALAFETGAAHPETLLDDRPTHYGAYAPQDFDLSFQGAVTARKALQLSLNLPAIELLAEIGPARLLARLRNAGAAIALSDEAAPGLAVGLGGLGVKLRDLAALYAGLARGGSVPALIELQSDAALPKPEPRRISEPVASWYVADILRGAAPPLNAPAGQIAYKTGTSYGYRDAFAIGFDKAHTIAVWIGRPDNGAVPGLVGRQVAAPVLFDAFARLGGGHDFPPPPANVLISRTSALPPPLRRFSANAAGNARGSVGAPLKIVFPPDGARVDLGLSRPASGDARLALKAEGGVPPLTWIVNGAPLGQPDPRRQTSWIPDGAGFARVSIIDAAGATDSVLVRLE</sequence>
<dbReference type="InterPro" id="IPR009647">
    <property type="entry name" value="PBP_C"/>
</dbReference>
<keyword evidence="16" id="KW-1185">Reference proteome</keyword>
<dbReference type="PANTHER" id="PTHR32282">
    <property type="entry name" value="BINDING PROTEIN TRANSPEPTIDASE, PUTATIVE-RELATED"/>
    <property type="match status" value="1"/>
</dbReference>
<evidence type="ECO:0000256" key="9">
    <source>
        <dbReference type="ARBA" id="ARBA00023268"/>
    </source>
</evidence>
<evidence type="ECO:0000256" key="1">
    <source>
        <dbReference type="ARBA" id="ARBA00004752"/>
    </source>
</evidence>
<dbReference type="EMBL" id="FOSN01000003">
    <property type="protein sequence ID" value="SFK17134.1"/>
    <property type="molecule type" value="Genomic_DNA"/>
</dbReference>
<gene>
    <name evidence="15" type="ORF">SAMN05444581_10323</name>
</gene>
<dbReference type="Proteomes" id="UP000198755">
    <property type="component" value="Unassembled WGS sequence"/>
</dbReference>
<evidence type="ECO:0000256" key="4">
    <source>
        <dbReference type="ARBA" id="ARBA00022645"/>
    </source>
</evidence>
<dbReference type="GO" id="GO:0004180">
    <property type="term" value="F:carboxypeptidase activity"/>
    <property type="evidence" value="ECO:0007669"/>
    <property type="project" value="UniProtKB-KW"/>
</dbReference>
<evidence type="ECO:0000259" key="12">
    <source>
        <dbReference type="Pfam" id="PF00905"/>
    </source>
</evidence>
<dbReference type="UniPathway" id="UPA00219"/>
<dbReference type="GO" id="GO:0006508">
    <property type="term" value="P:proteolysis"/>
    <property type="evidence" value="ECO:0007669"/>
    <property type="project" value="UniProtKB-KW"/>
</dbReference>
<dbReference type="GO" id="GO:0009252">
    <property type="term" value="P:peptidoglycan biosynthetic process"/>
    <property type="evidence" value="ECO:0007669"/>
    <property type="project" value="UniProtKB-UniPathway"/>
</dbReference>
<keyword evidence="6" id="KW-0328">Glycosyltransferase</keyword>
<keyword evidence="5" id="KW-0645">Protease</keyword>
<keyword evidence="4" id="KW-0121">Carboxypeptidase</keyword>
<dbReference type="Pfam" id="PF06832">
    <property type="entry name" value="BiPBP_C"/>
    <property type="match status" value="1"/>
</dbReference>
<evidence type="ECO:0000256" key="3">
    <source>
        <dbReference type="ARBA" id="ARBA00007739"/>
    </source>
</evidence>
<dbReference type="EC" id="2.4.99.28" evidence="10"/>
<evidence type="ECO:0000259" key="14">
    <source>
        <dbReference type="Pfam" id="PF06832"/>
    </source>
</evidence>
<comment type="similarity">
    <text evidence="2">In the C-terminal section; belongs to the transpeptidase family.</text>
</comment>